<accession>A0AAP2NVS5</accession>
<dbReference type="SUPFAM" id="SSF54611">
    <property type="entry name" value="SecB-like"/>
    <property type="match status" value="1"/>
</dbReference>
<reference evidence="1" key="1">
    <citation type="submission" date="2019-02" db="EMBL/GenBank/DDBJ databases">
        <title>Genomic characterization of isolates from hospital effluents in KZN, South Africa.</title>
        <authorList>
            <person name="Ntshobeni N."/>
            <person name="Allam M."/>
            <person name="Ismail A."/>
            <person name="Amoako D."/>
            <person name="Essack S."/>
            <person name="Chenia H."/>
        </authorList>
    </citation>
    <scope>NUCLEOTIDE SEQUENCE</scope>
    <source>
        <strain evidence="1">AFE97_S1</strain>
    </source>
</reference>
<name>A0AAP2NVS5_PRORE</name>
<evidence type="ECO:0000313" key="1">
    <source>
        <dbReference type="EMBL" id="MBX6980463.1"/>
    </source>
</evidence>
<evidence type="ECO:0000313" key="2">
    <source>
        <dbReference type="Proteomes" id="UP000824410"/>
    </source>
</evidence>
<dbReference type="InterPro" id="IPR035958">
    <property type="entry name" value="SecB-like_sf"/>
</dbReference>
<protein>
    <recommendedName>
        <fullName evidence="3">Preprotein translocase subunit SecB</fullName>
    </recommendedName>
</protein>
<dbReference type="EMBL" id="SHDO01000010">
    <property type="protein sequence ID" value="MBX6980463.1"/>
    <property type="molecule type" value="Genomic_DNA"/>
</dbReference>
<comment type="caution">
    <text evidence="1">The sequence shown here is derived from an EMBL/GenBank/DDBJ whole genome shotgun (WGS) entry which is preliminary data.</text>
</comment>
<evidence type="ECO:0008006" key="3">
    <source>
        <dbReference type="Google" id="ProtNLM"/>
    </source>
</evidence>
<dbReference type="RefSeq" id="WP_131679898.1">
    <property type="nucleotide sequence ID" value="NZ_CP139429.1"/>
</dbReference>
<gene>
    <name evidence="1" type="ORF">EX242_09330</name>
</gene>
<dbReference type="Proteomes" id="UP000824410">
    <property type="component" value="Unassembled WGS sequence"/>
</dbReference>
<sequence>MTKSLIDTAKKKLNLVNVVMKNGSFAINSDLKATFIEEEFGDGRNTETQTMCGVIQAYPLIAKDESQYAYIFEFEAAVRILSKDDEDNEIIIFMINGLFEVSYNSKEKLREEELKAFANAQVAFDAWPYWRSFVHESCSKMGTPRLRIGGYIPNSN</sequence>
<organism evidence="1 2">
    <name type="scientific">Providencia rettgeri</name>
    <dbReference type="NCBI Taxonomy" id="587"/>
    <lineage>
        <taxon>Bacteria</taxon>
        <taxon>Pseudomonadati</taxon>
        <taxon>Pseudomonadota</taxon>
        <taxon>Gammaproteobacteria</taxon>
        <taxon>Enterobacterales</taxon>
        <taxon>Morganellaceae</taxon>
        <taxon>Providencia</taxon>
    </lineage>
</organism>
<dbReference type="AlphaFoldDB" id="A0AAP2NVS5"/>
<proteinExistence type="predicted"/>